<protein>
    <submittedName>
        <fullName evidence="1">DUF3313 domain-containing protein</fullName>
    </submittedName>
</protein>
<comment type="caution">
    <text evidence="1">The sequence shown here is derived from an EMBL/GenBank/DDBJ whole genome shotgun (WGS) entry which is preliminary data.</text>
</comment>
<keyword evidence="2" id="KW-1185">Reference proteome</keyword>
<dbReference type="EMBL" id="JABBXD010000001">
    <property type="protein sequence ID" value="MBD3584764.1"/>
    <property type="molecule type" value="Genomic_DNA"/>
</dbReference>
<dbReference type="Pfam" id="PF11769">
    <property type="entry name" value="DUF3313"/>
    <property type="match status" value="1"/>
</dbReference>
<dbReference type="Proteomes" id="UP000624419">
    <property type="component" value="Unassembled WGS sequence"/>
</dbReference>
<reference evidence="1 2" key="1">
    <citation type="submission" date="2020-04" db="EMBL/GenBank/DDBJ databases">
        <title>Salinimonas sp. HHU 13199.</title>
        <authorList>
            <person name="Cui X."/>
            <person name="Zhang D."/>
        </authorList>
    </citation>
    <scope>NUCLEOTIDE SEQUENCE [LARGE SCALE GENOMIC DNA]</scope>
    <source>
        <strain evidence="1 2">HHU 13199</strain>
    </source>
</reference>
<dbReference type="RefSeq" id="WP_191022202.1">
    <property type="nucleotide sequence ID" value="NZ_JABBXD010000001.1"/>
</dbReference>
<accession>A0ABR8LL22</accession>
<dbReference type="PROSITE" id="PS51257">
    <property type="entry name" value="PROKAR_LIPOPROTEIN"/>
    <property type="match status" value="1"/>
</dbReference>
<name>A0ABR8LL22_9ALTE</name>
<evidence type="ECO:0000313" key="2">
    <source>
        <dbReference type="Proteomes" id="UP000624419"/>
    </source>
</evidence>
<organism evidence="1 2">
    <name type="scientific">Salinimonas profundi</name>
    <dbReference type="NCBI Taxonomy" id="2729140"/>
    <lineage>
        <taxon>Bacteria</taxon>
        <taxon>Pseudomonadati</taxon>
        <taxon>Pseudomonadota</taxon>
        <taxon>Gammaproteobacteria</taxon>
        <taxon>Alteromonadales</taxon>
        <taxon>Alteromonadaceae</taxon>
        <taxon>Alteromonas/Salinimonas group</taxon>
        <taxon>Salinimonas</taxon>
    </lineage>
</organism>
<evidence type="ECO:0000313" key="1">
    <source>
        <dbReference type="EMBL" id="MBD3584764.1"/>
    </source>
</evidence>
<proteinExistence type="predicted"/>
<sequence length="233" mass="26816">MYTFTLRQTPIPWYFLLVWGLMSLSACSGIPADQPVRGELTHDGLMTQKSDRNSQLQIKQDLNWQRYDKIIVEPSHVAFRKNWERDYNSDHRAGRIRPADMEAIRERMGNIVDQAVTERLADVPGMTITSQPDNNTLLIKPNVINLDVSAPDINTTGINRTYVRSSGSLTMYLEIYDATSGEILARWIEDLEDREDMYLEWSTRASNTADAKRVVNRWADEFLTGFNALRMQP</sequence>
<dbReference type="InterPro" id="IPR021747">
    <property type="entry name" value="DUF3313"/>
</dbReference>
<gene>
    <name evidence="1" type="ORF">HHX48_03320</name>
</gene>